<protein>
    <submittedName>
        <fullName evidence="1">Uncharacterized protein</fullName>
    </submittedName>
</protein>
<dbReference type="EMBL" id="CP155447">
    <property type="protein sequence ID" value="XBH06379.1"/>
    <property type="molecule type" value="Genomic_DNA"/>
</dbReference>
<proteinExistence type="predicted"/>
<name>A0AAU7CLU9_9BACT</name>
<accession>A0AAU7CLU9</accession>
<dbReference type="RefSeq" id="WP_406699230.1">
    <property type="nucleotide sequence ID" value="NZ_CP155447.1"/>
</dbReference>
<reference evidence="1" key="1">
    <citation type="submission" date="2024-05" db="EMBL/GenBank/DDBJ databases">
        <title>Planctomycetes of the genus Singulisphaera possess chitinolytic capabilities.</title>
        <authorList>
            <person name="Ivanova A."/>
        </authorList>
    </citation>
    <scope>NUCLEOTIDE SEQUENCE</scope>
    <source>
        <strain evidence="1">Ch08T</strain>
    </source>
</reference>
<sequence length="340" mass="33925">MGYPLKQSQTAQPLLFLLVDSTDHITGQTGLSPTVTLSKNGGTFATPAGAVTELANGWYKVAGNATDTATLGPLLLHGTATGADPCDDRYDVVAYDPQSASLGLTLAKTTNITGFNDIAATAVVSGGAITTSGGAVSTVTTVGTLTTYTGNTPQTGDSFARIGANGAGLTALGDTRLANLDAAVSTRSTYAGADTSGTTTLLTRLPGIVVAQTGDAYALIGAAGAGLTALGDTRLANLDAAISTRSTYAGGAVASVTAAVTVGTNNDKSGYSLNLSQALTDVKTATVGGALHGAWASAWGKMVKDVAGKTLKLFGYNSQSVATVTFNLDDGTDPTSRTPQ</sequence>
<gene>
    <name evidence="1" type="ORF">V5E97_10170</name>
</gene>
<evidence type="ECO:0000313" key="1">
    <source>
        <dbReference type="EMBL" id="XBH06379.1"/>
    </source>
</evidence>
<dbReference type="AlphaFoldDB" id="A0AAU7CLU9"/>
<organism evidence="1">
    <name type="scientific">Singulisphaera sp. Ch08</name>
    <dbReference type="NCBI Taxonomy" id="3120278"/>
    <lineage>
        <taxon>Bacteria</taxon>
        <taxon>Pseudomonadati</taxon>
        <taxon>Planctomycetota</taxon>
        <taxon>Planctomycetia</taxon>
        <taxon>Isosphaerales</taxon>
        <taxon>Isosphaeraceae</taxon>
        <taxon>Singulisphaera</taxon>
    </lineage>
</organism>